<proteinExistence type="predicted"/>
<dbReference type="EMBL" id="JACCBX010000008">
    <property type="protein sequence ID" value="NYE07303.1"/>
    <property type="molecule type" value="Genomic_DNA"/>
</dbReference>
<dbReference type="AlphaFoldDB" id="A0A852TES8"/>
<dbReference type="Proteomes" id="UP000548423">
    <property type="component" value="Unassembled WGS sequence"/>
</dbReference>
<accession>A0A852TES8</accession>
<reference evidence="2" key="1">
    <citation type="submission" date="2020-07" db="EMBL/GenBank/DDBJ databases">
        <authorList>
            <person name="Partida-Martinez L."/>
            <person name="Huntemann M."/>
            <person name="Clum A."/>
            <person name="Wang J."/>
            <person name="Palaniappan K."/>
            <person name="Ritter S."/>
            <person name="Chen I.-M."/>
            <person name="Stamatis D."/>
            <person name="Reddy T."/>
            <person name="O'Malley R."/>
            <person name="Daum C."/>
            <person name="Shapiro N."/>
            <person name="Ivanova N."/>
            <person name="Kyrpides N."/>
            <person name="Woyke T."/>
        </authorList>
    </citation>
    <scope>NUCLEOTIDE SEQUENCE [LARGE SCALE GENOMIC DNA]</scope>
    <source>
        <strain evidence="2">AT2.8</strain>
    </source>
</reference>
<name>A0A852TES8_9BACI</name>
<reference evidence="2" key="2">
    <citation type="submission" date="2020-08" db="EMBL/GenBank/DDBJ databases">
        <title>The Agave Microbiome: Exploring the role of microbial communities in plant adaptations to desert environments.</title>
        <authorList>
            <person name="Partida-Martinez L.P."/>
        </authorList>
    </citation>
    <scope>NUCLEOTIDE SEQUENCE [LARGE SCALE GENOMIC DNA]</scope>
    <source>
        <strain evidence="2">AT2.8</strain>
    </source>
</reference>
<organism evidence="1 2">
    <name type="scientific">Neobacillus niacini</name>
    <dbReference type="NCBI Taxonomy" id="86668"/>
    <lineage>
        <taxon>Bacteria</taxon>
        <taxon>Bacillati</taxon>
        <taxon>Bacillota</taxon>
        <taxon>Bacilli</taxon>
        <taxon>Bacillales</taxon>
        <taxon>Bacillaceae</taxon>
        <taxon>Neobacillus</taxon>
    </lineage>
</organism>
<gene>
    <name evidence="1" type="ORF">F4694_004088</name>
</gene>
<sequence>MKKSKIGNATVIVHSKLWAMTDEEQKKWIKEETEKGNPVLKEIREAIKDCYRKRD</sequence>
<comment type="caution">
    <text evidence="1">The sequence shown here is derived from an EMBL/GenBank/DDBJ whole genome shotgun (WGS) entry which is preliminary data.</text>
</comment>
<evidence type="ECO:0000313" key="1">
    <source>
        <dbReference type="EMBL" id="NYE07303.1"/>
    </source>
</evidence>
<protein>
    <submittedName>
        <fullName evidence="1">Uncharacterized protein</fullName>
    </submittedName>
</protein>
<evidence type="ECO:0000313" key="2">
    <source>
        <dbReference type="Proteomes" id="UP000548423"/>
    </source>
</evidence>